<organism evidence="1 2">
    <name type="scientific">Gossypium arboreum</name>
    <name type="common">Tree cotton</name>
    <name type="synonym">Gossypium nanking</name>
    <dbReference type="NCBI Taxonomy" id="29729"/>
    <lineage>
        <taxon>Eukaryota</taxon>
        <taxon>Viridiplantae</taxon>
        <taxon>Streptophyta</taxon>
        <taxon>Embryophyta</taxon>
        <taxon>Tracheophyta</taxon>
        <taxon>Spermatophyta</taxon>
        <taxon>Magnoliopsida</taxon>
        <taxon>eudicotyledons</taxon>
        <taxon>Gunneridae</taxon>
        <taxon>Pentapetalae</taxon>
        <taxon>rosids</taxon>
        <taxon>malvids</taxon>
        <taxon>Malvales</taxon>
        <taxon>Malvaceae</taxon>
        <taxon>Malvoideae</taxon>
        <taxon>Gossypium</taxon>
    </lineage>
</organism>
<reference evidence="1 2" key="1">
    <citation type="submission" date="2023-03" db="EMBL/GenBank/DDBJ databases">
        <title>WGS of Gossypium arboreum.</title>
        <authorList>
            <person name="Yu D."/>
        </authorList>
    </citation>
    <scope>NUCLEOTIDE SEQUENCE [LARGE SCALE GENOMIC DNA]</scope>
    <source>
        <tissue evidence="1">Leaf</tissue>
    </source>
</reference>
<proteinExistence type="predicted"/>
<comment type="caution">
    <text evidence="1">The sequence shown here is derived from an EMBL/GenBank/DDBJ whole genome shotgun (WGS) entry which is preliminary data.</text>
</comment>
<protein>
    <submittedName>
        <fullName evidence="1">Uncharacterized protein</fullName>
    </submittedName>
</protein>
<evidence type="ECO:0000313" key="1">
    <source>
        <dbReference type="EMBL" id="KAK5840585.1"/>
    </source>
</evidence>
<accession>A0ABR0QMM4</accession>
<dbReference type="Proteomes" id="UP001358586">
    <property type="component" value="Chromosome 3"/>
</dbReference>
<sequence length="68" mass="7652">MINSNGFLNVGWQREYTITLEDATLQLGLSMKGPDVNRLAVVLSKKDICEAFLRKVPNKFQGDRIGIK</sequence>
<evidence type="ECO:0000313" key="2">
    <source>
        <dbReference type="Proteomes" id="UP001358586"/>
    </source>
</evidence>
<name>A0ABR0QMM4_GOSAR</name>
<gene>
    <name evidence="1" type="ORF">PVK06_009488</name>
</gene>
<keyword evidence="2" id="KW-1185">Reference proteome</keyword>
<dbReference type="EMBL" id="JARKNE010000003">
    <property type="protein sequence ID" value="KAK5840585.1"/>
    <property type="molecule type" value="Genomic_DNA"/>
</dbReference>